<feature type="region of interest" description="Disordered" evidence="1">
    <location>
        <begin position="430"/>
        <end position="506"/>
    </location>
</feature>
<dbReference type="AlphaFoldDB" id="A0A7C8IYY2"/>
<evidence type="ECO:0000313" key="4">
    <source>
        <dbReference type="Proteomes" id="UP000475325"/>
    </source>
</evidence>
<evidence type="ECO:0000256" key="1">
    <source>
        <dbReference type="SAM" id="MobiDB-lite"/>
    </source>
</evidence>
<protein>
    <submittedName>
        <fullName evidence="3">Uncharacterized protein</fullName>
    </submittedName>
</protein>
<feature type="compositionally biased region" description="Basic and acidic residues" evidence="1">
    <location>
        <begin position="430"/>
        <end position="451"/>
    </location>
</feature>
<feature type="compositionally biased region" description="Basic and acidic residues" evidence="1">
    <location>
        <begin position="478"/>
        <end position="489"/>
    </location>
</feature>
<evidence type="ECO:0000313" key="3">
    <source>
        <dbReference type="EMBL" id="KAF3078243.1"/>
    </source>
</evidence>
<keyword evidence="2" id="KW-0732">Signal</keyword>
<feature type="region of interest" description="Disordered" evidence="1">
    <location>
        <begin position="515"/>
        <end position="534"/>
    </location>
</feature>
<feature type="signal peptide" evidence="2">
    <location>
        <begin position="1"/>
        <end position="18"/>
    </location>
</feature>
<dbReference type="EMBL" id="WIQW01000179">
    <property type="protein sequence ID" value="KAF3078243.1"/>
    <property type="molecule type" value="Genomic_DNA"/>
</dbReference>
<accession>A0A7C8IYY2</accession>
<feature type="compositionally biased region" description="Polar residues" evidence="1">
    <location>
        <begin position="515"/>
        <end position="529"/>
    </location>
</feature>
<dbReference type="Proteomes" id="UP000475325">
    <property type="component" value="Unassembled WGS sequence"/>
</dbReference>
<sequence length="617" mass="68057">MFNLLFLTSLTLSFPSLPLPFPLPLPPPPDIPFFLTRHSTTSFPPARQQNTRVIHCHLGSSHWTYCNVESAGMDSRGKDESLNRPISTEHEDPFDGFDGVHFTKNSRAADGLAVVETENYIPTVTKEQRLSAADRGDLVYYPAPVPVMLNLPPKLVGSRPQNQAQAGIEEIRARRESLTSFRRSLVLKASQSKADASSLFDNILDATVASPVLSVVNHSVSNTKVPGNAGHTRSASKFSMSMPKNEEIAPTTSQGPTRRNVLSDSGDEAELHKETMRSSATGAHAVVGSGSMGNDVADSLPRASHYPHSSHDDTEEGREGEEFEDIQFVPATLLAELESRKSQQRARTNKTAMSKNARQMPTLLERDAIAEVRQQARKRGPVNLGWQGDNGAVDEEEDDVPLGVLFANKLSSRPAEVLRAPGLLAMREAEDNEPLRRRQERLKHSLGREPADNIPPTDAMDEKETLGQRRSRLQAAQKQRDNTSDKPQDQEVPEANGPPAVGSMSAVLNANPNTQRSYLAGQDPSSRGAPNSELPYGYQAQQQMHINFAGSQSLNRPPIHQGKHMLPYQQDSNGPMGKNRDYEFGIPFPYAPVNAEYLQHQQALLADQIERWRSSVW</sequence>
<reference evidence="3 4" key="1">
    <citation type="submission" date="2019-06" db="EMBL/GenBank/DDBJ databases">
        <authorList>
            <person name="Palmer J.M."/>
        </authorList>
    </citation>
    <scope>NUCLEOTIDE SEQUENCE [LARGE SCALE GENOMIC DNA]</scope>
    <source>
        <strain evidence="3 4">TWF102</strain>
    </source>
</reference>
<gene>
    <name evidence="3" type="ORF">TWF102_003621</name>
</gene>
<feature type="chain" id="PRO_5028974194" evidence="2">
    <location>
        <begin position="19"/>
        <end position="617"/>
    </location>
</feature>
<evidence type="ECO:0000256" key="2">
    <source>
        <dbReference type="SAM" id="SignalP"/>
    </source>
</evidence>
<feature type="region of interest" description="Disordered" evidence="1">
    <location>
        <begin position="221"/>
        <end position="322"/>
    </location>
</feature>
<feature type="compositionally biased region" description="Polar residues" evidence="1">
    <location>
        <begin position="250"/>
        <end position="263"/>
    </location>
</feature>
<proteinExistence type="predicted"/>
<organism evidence="3 4">
    <name type="scientific">Orbilia oligospora</name>
    <name type="common">Nematode-trapping fungus</name>
    <name type="synonym">Arthrobotrys oligospora</name>
    <dbReference type="NCBI Taxonomy" id="2813651"/>
    <lineage>
        <taxon>Eukaryota</taxon>
        <taxon>Fungi</taxon>
        <taxon>Dikarya</taxon>
        <taxon>Ascomycota</taxon>
        <taxon>Pezizomycotina</taxon>
        <taxon>Orbiliomycetes</taxon>
        <taxon>Orbiliales</taxon>
        <taxon>Orbiliaceae</taxon>
        <taxon>Orbilia</taxon>
    </lineage>
</organism>
<feature type="compositionally biased region" description="Acidic residues" evidence="1">
    <location>
        <begin position="313"/>
        <end position="322"/>
    </location>
</feature>
<feature type="compositionally biased region" description="Polar residues" evidence="1">
    <location>
        <begin position="221"/>
        <end position="239"/>
    </location>
</feature>
<name>A0A7C8IYY2_ORBOL</name>
<comment type="caution">
    <text evidence="3">The sequence shown here is derived from an EMBL/GenBank/DDBJ whole genome shotgun (WGS) entry which is preliminary data.</text>
</comment>